<evidence type="ECO:0000313" key="1">
    <source>
        <dbReference type="EMBL" id="KAL0482632.1"/>
    </source>
</evidence>
<name>A0AAW2Z206_9EUKA</name>
<organism evidence="1 2">
    <name type="scientific">Acrasis kona</name>
    <dbReference type="NCBI Taxonomy" id="1008807"/>
    <lineage>
        <taxon>Eukaryota</taxon>
        <taxon>Discoba</taxon>
        <taxon>Heterolobosea</taxon>
        <taxon>Tetramitia</taxon>
        <taxon>Eutetramitia</taxon>
        <taxon>Acrasidae</taxon>
        <taxon>Acrasis</taxon>
    </lineage>
</organism>
<dbReference type="Proteomes" id="UP001431209">
    <property type="component" value="Unassembled WGS sequence"/>
</dbReference>
<proteinExistence type="predicted"/>
<evidence type="ECO:0000313" key="2">
    <source>
        <dbReference type="Proteomes" id="UP001431209"/>
    </source>
</evidence>
<reference evidence="1 2" key="1">
    <citation type="submission" date="2024-03" db="EMBL/GenBank/DDBJ databases">
        <title>The Acrasis kona genome and developmental transcriptomes reveal deep origins of eukaryotic multicellular pathways.</title>
        <authorList>
            <person name="Sheikh S."/>
            <person name="Fu C.-J."/>
            <person name="Brown M.W."/>
            <person name="Baldauf S.L."/>
        </authorList>
    </citation>
    <scope>NUCLEOTIDE SEQUENCE [LARGE SCALE GENOMIC DNA]</scope>
    <source>
        <strain evidence="1 2">ATCC MYA-3509</strain>
    </source>
</reference>
<gene>
    <name evidence="1" type="ORF">AKO1_014355</name>
</gene>
<accession>A0AAW2Z206</accession>
<comment type="caution">
    <text evidence="1">The sequence shown here is derived from an EMBL/GenBank/DDBJ whole genome shotgun (WGS) entry which is preliminary data.</text>
</comment>
<sequence length="140" mass="16534">MSDVTSPLFEKEVKHYESNFRSQHKLDYVDKSELEFIKSTVQLITRKQFEEKARQNEIAASRILGKQPYKTRMEEQDKKLCFVKSLCEISKRTRDLGLLSVVDLNKQDPVTQLVNQNAIQKEWKTVKREAIDTFLLHFNK</sequence>
<dbReference type="AlphaFoldDB" id="A0AAW2Z206"/>
<keyword evidence="2" id="KW-1185">Reference proteome</keyword>
<dbReference type="EMBL" id="JAOPGA020000879">
    <property type="protein sequence ID" value="KAL0482632.1"/>
    <property type="molecule type" value="Genomic_DNA"/>
</dbReference>
<protein>
    <submittedName>
        <fullName evidence="1">Lysophospholipase</fullName>
    </submittedName>
</protein>